<sequence length="230" mass="26464">MTPALYVSSIATSLTALADAGRAAPMRAYLLDQFDFLGIPAPQRRAAIKALPRQVWNNPADVLEIAHLLWERPQREFRYTAIDFLRGQVKLLDGSHLTELLALLRREAWWETVDGMTAVIGLIILQQVKRGDTGAQAVCDVWIGHGDFWVRRCAMLHQLGWRLHTDMERLQRYAELLAPEKEFFIRKAIGWALRDYARWHPAWVKNLLQAQQERFSGLTMREAAKHLVLD</sequence>
<dbReference type="CDD" id="cd07064">
    <property type="entry name" value="AlkD_like_1"/>
    <property type="match status" value="1"/>
</dbReference>
<evidence type="ECO:0000313" key="1">
    <source>
        <dbReference type="EMBL" id="MYM40197.1"/>
    </source>
</evidence>
<dbReference type="PANTHER" id="PTHR34070">
    <property type="entry name" value="ARMADILLO-TYPE FOLD"/>
    <property type="match status" value="1"/>
</dbReference>
<dbReference type="Pfam" id="PF08713">
    <property type="entry name" value="DNA_alkylation"/>
    <property type="match status" value="1"/>
</dbReference>
<dbReference type="EMBL" id="WWCM01000008">
    <property type="protein sequence ID" value="MYM40197.1"/>
    <property type="molecule type" value="Genomic_DNA"/>
</dbReference>
<proteinExistence type="predicted"/>
<organism evidence="1 2">
    <name type="scientific">Duganella qianjiadongensis</name>
    <dbReference type="NCBI Taxonomy" id="2692176"/>
    <lineage>
        <taxon>Bacteria</taxon>
        <taxon>Pseudomonadati</taxon>
        <taxon>Pseudomonadota</taxon>
        <taxon>Betaproteobacteria</taxon>
        <taxon>Burkholderiales</taxon>
        <taxon>Oxalobacteraceae</taxon>
        <taxon>Telluria group</taxon>
        <taxon>Duganella</taxon>
    </lineage>
</organism>
<gene>
    <name evidence="1" type="ORF">GTP27_12775</name>
</gene>
<name>A0ABW9VLC2_9BURK</name>
<dbReference type="InterPro" id="IPR016024">
    <property type="entry name" value="ARM-type_fold"/>
</dbReference>
<accession>A0ABW9VLC2</accession>
<reference evidence="1 2" key="1">
    <citation type="submission" date="2019-12" db="EMBL/GenBank/DDBJ databases">
        <title>Novel species isolated from a subtropical stream in China.</title>
        <authorList>
            <person name="Lu H."/>
        </authorList>
    </citation>
    <scope>NUCLEOTIDE SEQUENCE [LARGE SCALE GENOMIC DNA]</scope>
    <source>
        <strain evidence="1 2">CY13W</strain>
    </source>
</reference>
<dbReference type="Gene3D" id="1.25.40.290">
    <property type="entry name" value="ARM repeat domains"/>
    <property type="match status" value="1"/>
</dbReference>
<evidence type="ECO:0000313" key="2">
    <source>
        <dbReference type="Proteomes" id="UP000478090"/>
    </source>
</evidence>
<keyword evidence="2" id="KW-1185">Reference proteome</keyword>
<dbReference type="Gene3D" id="1.20.1660.10">
    <property type="entry name" value="Hypothetical protein (EF3068)"/>
    <property type="match status" value="1"/>
</dbReference>
<dbReference type="Proteomes" id="UP000478090">
    <property type="component" value="Unassembled WGS sequence"/>
</dbReference>
<dbReference type="PANTHER" id="PTHR34070:SF1">
    <property type="entry name" value="DNA ALKYLATION REPAIR PROTEIN"/>
    <property type="match status" value="1"/>
</dbReference>
<dbReference type="RefSeq" id="WP_161039562.1">
    <property type="nucleotide sequence ID" value="NZ_WWCM01000008.1"/>
</dbReference>
<comment type="caution">
    <text evidence="1">The sequence shown here is derived from an EMBL/GenBank/DDBJ whole genome shotgun (WGS) entry which is preliminary data.</text>
</comment>
<dbReference type="InterPro" id="IPR014825">
    <property type="entry name" value="DNA_alkylation"/>
</dbReference>
<dbReference type="SUPFAM" id="SSF48371">
    <property type="entry name" value="ARM repeat"/>
    <property type="match status" value="1"/>
</dbReference>
<protein>
    <submittedName>
        <fullName evidence="1">DNA alkylation repair protein</fullName>
    </submittedName>
</protein>